<dbReference type="Pfam" id="PF16172">
    <property type="entry name" value="DOCK_N"/>
    <property type="match status" value="1"/>
</dbReference>
<comment type="similarity">
    <text evidence="7">Belongs to the DOCK family.</text>
</comment>
<dbReference type="InterPro" id="IPR032376">
    <property type="entry name" value="DOCK_N"/>
</dbReference>
<feature type="domain" description="C2 DOCK-type" evidence="10">
    <location>
        <begin position="563"/>
        <end position="763"/>
    </location>
</feature>
<comment type="subcellular location">
    <subcellularLocation>
        <location evidence="1">Cytoplasm</location>
    </subcellularLocation>
</comment>
<dbReference type="EMBL" id="MCFE01000161">
    <property type="protein sequence ID" value="ORX96112.1"/>
    <property type="molecule type" value="Genomic_DNA"/>
</dbReference>
<keyword evidence="3" id="KW-0963">Cytoplasm</keyword>
<dbReference type="InterPro" id="IPR046770">
    <property type="entry name" value="DOCKER_Lobe_B"/>
</dbReference>
<dbReference type="InterPro" id="IPR036028">
    <property type="entry name" value="SH3-like_dom_sf"/>
</dbReference>
<dbReference type="InterPro" id="IPR046773">
    <property type="entry name" value="DOCKER_Lobe_C"/>
</dbReference>
<dbReference type="GO" id="GO:0005085">
    <property type="term" value="F:guanyl-nucleotide exchange factor activity"/>
    <property type="evidence" value="ECO:0007669"/>
    <property type="project" value="UniProtKB-KW"/>
</dbReference>
<dbReference type="InterPro" id="IPR046769">
    <property type="entry name" value="DOCKER_Lobe_A"/>
</dbReference>
<evidence type="ECO:0008006" key="14">
    <source>
        <dbReference type="Google" id="ProtNLM"/>
    </source>
</evidence>
<dbReference type="GO" id="GO:0031267">
    <property type="term" value="F:small GTPase binding"/>
    <property type="evidence" value="ECO:0007669"/>
    <property type="project" value="TreeGrafter"/>
</dbReference>
<dbReference type="GO" id="GO:0007264">
    <property type="term" value="P:small GTPase-mediated signal transduction"/>
    <property type="evidence" value="ECO:0007669"/>
    <property type="project" value="InterPro"/>
</dbReference>
<accession>A0A1Y1YDN9</accession>
<dbReference type="PANTHER" id="PTHR45653:SF10">
    <property type="entry name" value="MYOBLAST CITY, ISOFORM B"/>
    <property type="match status" value="1"/>
</dbReference>
<dbReference type="Pfam" id="PF06920">
    <property type="entry name" value="DHR-2_Lobe_A"/>
    <property type="match status" value="1"/>
</dbReference>
<evidence type="ECO:0000256" key="7">
    <source>
        <dbReference type="PROSITE-ProRule" id="PRU00983"/>
    </source>
</evidence>
<dbReference type="PROSITE" id="PS51650">
    <property type="entry name" value="C2_DOCK"/>
    <property type="match status" value="1"/>
</dbReference>
<dbReference type="Proteomes" id="UP000193498">
    <property type="component" value="Unassembled WGS sequence"/>
</dbReference>
<dbReference type="CDD" id="cd11684">
    <property type="entry name" value="DHR2_DOCK"/>
    <property type="match status" value="1"/>
</dbReference>
<dbReference type="Pfam" id="PF23554">
    <property type="entry name" value="TPR_DOCK"/>
    <property type="match status" value="1"/>
</dbReference>
<dbReference type="Pfam" id="PF20421">
    <property type="entry name" value="DHR-2_Lobe_C"/>
    <property type="match status" value="1"/>
</dbReference>
<comment type="caution">
    <text evidence="12">The sequence shown here is derived from an EMBL/GenBank/DDBJ whole genome shotgun (WGS) entry which is preliminary data.</text>
</comment>
<dbReference type="Gene3D" id="2.60.40.150">
    <property type="entry name" value="C2 domain"/>
    <property type="match status" value="1"/>
</dbReference>
<name>A0A1Y1YDN9_9FUNG</name>
<dbReference type="Gene3D" id="2.30.30.40">
    <property type="entry name" value="SH3 Domains"/>
    <property type="match status" value="1"/>
</dbReference>
<dbReference type="InterPro" id="IPR026791">
    <property type="entry name" value="DOCK"/>
</dbReference>
<dbReference type="PANTHER" id="PTHR45653">
    <property type="entry name" value="DEDICATOR OF CYTOKINESIS"/>
    <property type="match status" value="1"/>
</dbReference>
<dbReference type="Gene3D" id="1.25.40.410">
    <property type="match status" value="1"/>
</dbReference>
<sequence>MWQPLPRIAEGIAIFQFLSLSPDVVDEALRESASPNLKYLVDLEVGDIVYAYEQLGGWFKGYVISSFPPNSPPRTGIFPANHVQIRSYRTSLATVASSELQHGVTGYLSSETPKLSPEHQRMSPLLRSNSALVTKSSLTSSSATNPNRLRPLSLQEKTLGNIQPSAPTIPQLKPYRTASGFMEPLIDIISSVLKEWCSYLPIYLRDCNYELFNQVKGYMSILFKGRRQLLSQTLSLEDLNKLRSELIHTILLCNKLQGLDSIVLHKEKGLPIDEKNSPLTALYKSHVELSGDGDGRQLEDLLVTSPPHSPLGLNSTPVKKILPKVGMESISGLHHLFFDLKAFVASICSTGEYSELHFSLFNRTTAKFISEEFLIVLTSQGMPSDPNRIGRLRTLFSDLSQKDISDQLYLVCRIVRIGRTLLLEKSKDGLELSSSSVDMPSRMNSLSSRSGSEAINYRRPFGCAVLSVSEMFKASNQADALRESVIKIYTPLNDTTFFSLHESIINQTGEYEQSSRAESICVSFRVFQGQAQVLVREHPTLLLGIPITPRLGFPDVVLPGDNRNAMHLTLCSGDFQQGRRATAKNIQVKVEVRSNEGNGVPLNGAICRGSGEANVTQYDSVVIYHSNNPRWDESIKIEVTPDIFKSSHIFFTFRHCSSKEQSGSTLSLGSKEKSTDSSNFAFAFLPLSLDNHHTIVSDGTHSLALYKYDPKIVASTTYLKCCTNTSRPNKLMSFESLDLVKNYTSPSGITPLKDTFVVRTFLCSTRLTHSESLVNLLHWKEALLTRHDMRSILKNFTFIGELEIVKFLQDIFDVLFDLLGAPSSSFQHRDTPVKQSSHQRQPSVSGAGPTLDDLVFAALVFVLNIVSDRRFTNFRPVLDVYIENHFSSSRVSKHLISSMRKLLLDPTNSTQAMGLRSSIKAWEYLFKLIVRSWGIHRAEEKDKAVNTEPPGAAPPSRDDSVDSQNEFKMSLWSLFGDINRLMSLSTPLSVLGTQTIALQHYHAIFHDLITRFPISELAEVAVSFVDSVVNFRKGNLAHHRLRLIYQLIHGVLFDCPESRHILVKAAVGWIEEYLKQPMTDYVDLEQWREMLRLSYLVVTEMLEKIHSTHYKGRGDGYLTSNEIELEDPDVEVMLNILPLLLEVYHRLRQVSMPTTFDHTRAAASKHNSGLSGALSPPSSPDLPPTELFDRGSNILGETASMILTLVSLASTNQLERFFRTCLVDTGSEKGLQVVVLLLDILHSTLSENAFPKHWLNMTVLSLRMTFKALVPLSTVLRQNLETDDQFSEHIVNIWVKFYTVLAFILASKRLKTEALKPQKQSATIYLLQDVTAQGPHLLSVMWQCLETFKPRIDPDQYRHIILTLLGPILDLNLTLHDDLRQRALDILYAILLSEYEIKKDFKHMEVECFDRLEHLVMTETKGDLTTYNLFVQGLTSKIEEEISEVSLNLALVKLVDSLDKFLELLLNVRDLPNEAQYEDERLMGTMKLLKFIKIMNQDEIYIKYVHQLVDMHIQSQNFTEAGVTLKLHVDLLDWTSKNHLEAMASLGLPSQTTFERKELLLTKILNYFNEGQAWEHGIDVCKELTYQYEHVIFDYGKLASILRTRAQLYENILHKERYYSEYFRVGFYGKGFPISVRNKQYIYRGLAWEKISAFCDRIQNKHPSAQLLNSNGAPSEAILNSNGQYLQITAVTPEPNLQLSVFQQSSLAPGPIREYYEANEVNTFSFCRPVKKSATGEMASPRNSTLLGSKLNAGGNKQVTAPGGTDQVNEFLMLWTEKTIFATESKFPSLLRRAEVISIVTKEQSPVENAVAAMESKTKELSHLEKKYQQYVGTDTSKVNSNPLAMALNGAIDAAVNGGVSMYKRAFLTSDFIQQNPETEEMVEKLDQLIDEQSCLEIHNHIAPSEMRPLHENLDTLFRKNFANELTRITAKKPTLGLYQPPIPVDASNSQMTSQTTPLPNTSLSNPHKLTGSTQSLQLDKRDSQLSDLSGFDPALALSSPASQSAENTSPPTRSSNPFTNALKRLSGGSTTTCSSMDGIDIDYQSLTATCSPSLATTSFTNPADLPNLGKKSRWSLKKYRALLERHLATSSPTTTTTESTHS</sequence>
<feature type="region of interest" description="Disordered" evidence="8">
    <location>
        <begin position="827"/>
        <end position="846"/>
    </location>
</feature>
<dbReference type="PROSITE" id="PS50002">
    <property type="entry name" value="SH3"/>
    <property type="match status" value="1"/>
</dbReference>
<keyword evidence="5" id="KW-0344">Guanine-nucleotide releasing factor</keyword>
<dbReference type="InterPro" id="IPR042455">
    <property type="entry name" value="DOCK_N_sub1"/>
</dbReference>
<keyword evidence="2 6" id="KW-0728">SH3 domain</keyword>
<dbReference type="PROSITE" id="PS51651">
    <property type="entry name" value="DOCKER"/>
    <property type="match status" value="1"/>
</dbReference>
<feature type="region of interest" description="Disordered" evidence="8">
    <location>
        <begin position="941"/>
        <end position="962"/>
    </location>
</feature>
<dbReference type="STRING" id="1314790.A0A1Y1YDN9"/>
<keyword evidence="4" id="KW-0597">Phosphoprotein</keyword>
<dbReference type="InParanoid" id="A0A1Y1YDN9"/>
<dbReference type="Pfam" id="PF14429">
    <property type="entry name" value="DOCK-C2"/>
    <property type="match status" value="1"/>
</dbReference>
<evidence type="ECO:0000256" key="4">
    <source>
        <dbReference type="ARBA" id="ARBA00022553"/>
    </source>
</evidence>
<evidence type="ECO:0000256" key="3">
    <source>
        <dbReference type="ARBA" id="ARBA00022490"/>
    </source>
</evidence>
<feature type="domain" description="SH3" evidence="9">
    <location>
        <begin position="6"/>
        <end position="88"/>
    </location>
</feature>
<evidence type="ECO:0000256" key="2">
    <source>
        <dbReference type="ARBA" id="ARBA00022443"/>
    </source>
</evidence>
<dbReference type="OrthoDB" id="18896at2759"/>
<proteinExistence type="inferred from homology"/>
<evidence type="ECO:0000256" key="8">
    <source>
        <dbReference type="SAM" id="MobiDB-lite"/>
    </source>
</evidence>
<evidence type="ECO:0000256" key="1">
    <source>
        <dbReference type="ARBA" id="ARBA00004496"/>
    </source>
</evidence>
<dbReference type="InterPro" id="IPR056372">
    <property type="entry name" value="TPR_DOCK"/>
</dbReference>
<feature type="compositionally biased region" description="Polar residues" evidence="8">
    <location>
        <begin position="833"/>
        <end position="844"/>
    </location>
</feature>
<dbReference type="InterPro" id="IPR001452">
    <property type="entry name" value="SH3_domain"/>
</dbReference>
<feature type="region of interest" description="Disordered" evidence="8">
    <location>
        <begin position="1937"/>
        <end position="1974"/>
    </location>
</feature>
<feature type="compositionally biased region" description="Low complexity" evidence="8">
    <location>
        <begin position="1994"/>
        <end position="2006"/>
    </location>
</feature>
<dbReference type="Gene3D" id="1.20.1270.350">
    <property type="entry name" value="Dedicator of cytokinesis N-terminal subdomain"/>
    <property type="match status" value="1"/>
</dbReference>
<organism evidence="12 13">
    <name type="scientific">Basidiobolus meristosporus CBS 931.73</name>
    <dbReference type="NCBI Taxonomy" id="1314790"/>
    <lineage>
        <taxon>Eukaryota</taxon>
        <taxon>Fungi</taxon>
        <taxon>Fungi incertae sedis</taxon>
        <taxon>Zoopagomycota</taxon>
        <taxon>Entomophthoromycotina</taxon>
        <taxon>Basidiobolomycetes</taxon>
        <taxon>Basidiobolales</taxon>
        <taxon>Basidiobolaceae</taxon>
        <taxon>Basidiobolus</taxon>
    </lineage>
</organism>
<reference evidence="12 13" key="1">
    <citation type="submission" date="2016-07" db="EMBL/GenBank/DDBJ databases">
        <title>Pervasive Adenine N6-methylation of Active Genes in Fungi.</title>
        <authorList>
            <consortium name="DOE Joint Genome Institute"/>
            <person name="Mondo S.J."/>
            <person name="Dannebaum R.O."/>
            <person name="Kuo R.C."/>
            <person name="Labutti K."/>
            <person name="Haridas S."/>
            <person name="Kuo A."/>
            <person name="Salamov A."/>
            <person name="Ahrendt S.R."/>
            <person name="Lipzen A."/>
            <person name="Sullivan W."/>
            <person name="Andreopoulos W.B."/>
            <person name="Clum A."/>
            <person name="Lindquist E."/>
            <person name="Daum C."/>
            <person name="Ramamoorthy G.K."/>
            <person name="Gryganskyi A."/>
            <person name="Culley D."/>
            <person name="Magnuson J.K."/>
            <person name="James T.Y."/>
            <person name="O'Malley M.A."/>
            <person name="Stajich J.E."/>
            <person name="Spatafora J.W."/>
            <person name="Visel A."/>
            <person name="Grigoriev I.V."/>
        </authorList>
    </citation>
    <scope>NUCLEOTIDE SEQUENCE [LARGE SCALE GENOMIC DNA]</scope>
    <source>
        <strain evidence="12 13">CBS 931.73</strain>
    </source>
</reference>
<dbReference type="InterPro" id="IPR027007">
    <property type="entry name" value="C2_DOCK-type_domain"/>
</dbReference>
<dbReference type="InterPro" id="IPR043161">
    <property type="entry name" value="DOCK_C_lobe_A"/>
</dbReference>
<feature type="region of interest" description="Disordered" evidence="8">
    <location>
        <begin position="1990"/>
        <end position="2022"/>
    </location>
</feature>
<feature type="compositionally biased region" description="Polar residues" evidence="8">
    <location>
        <begin position="1947"/>
        <end position="1974"/>
    </location>
</feature>
<gene>
    <name evidence="12" type="ORF">K493DRAFT_337071</name>
</gene>
<evidence type="ECO:0000313" key="12">
    <source>
        <dbReference type="EMBL" id="ORX96112.1"/>
    </source>
</evidence>
<evidence type="ECO:0000259" key="10">
    <source>
        <dbReference type="PROSITE" id="PS51650"/>
    </source>
</evidence>
<feature type="compositionally biased region" description="Polar residues" evidence="8">
    <location>
        <begin position="2007"/>
        <end position="2020"/>
    </location>
</feature>
<evidence type="ECO:0000256" key="6">
    <source>
        <dbReference type="PROSITE-ProRule" id="PRU00192"/>
    </source>
</evidence>
<dbReference type="Pfam" id="PF20422">
    <property type="entry name" value="DHR-2_Lobe_B"/>
    <property type="match status" value="1"/>
</dbReference>
<dbReference type="InterPro" id="IPR035892">
    <property type="entry name" value="C2_domain_sf"/>
</dbReference>
<dbReference type="SUPFAM" id="SSF50044">
    <property type="entry name" value="SH3-domain"/>
    <property type="match status" value="1"/>
</dbReference>
<dbReference type="GO" id="GO:0005886">
    <property type="term" value="C:plasma membrane"/>
    <property type="evidence" value="ECO:0007669"/>
    <property type="project" value="TreeGrafter"/>
</dbReference>
<dbReference type="Gene3D" id="1.20.58.740">
    <property type="match status" value="1"/>
</dbReference>
<protein>
    <recommendedName>
        <fullName evidence="14">Dedicator of cytokinesis protein 1</fullName>
    </recommendedName>
</protein>
<dbReference type="InterPro" id="IPR027357">
    <property type="entry name" value="DOCKER_dom"/>
</dbReference>
<evidence type="ECO:0000313" key="13">
    <source>
        <dbReference type="Proteomes" id="UP000193498"/>
    </source>
</evidence>
<feature type="domain" description="DOCKER" evidence="11">
    <location>
        <begin position="1492"/>
        <end position="1934"/>
    </location>
</feature>
<dbReference type="GO" id="GO:0005737">
    <property type="term" value="C:cytoplasm"/>
    <property type="evidence" value="ECO:0007669"/>
    <property type="project" value="UniProtKB-SubCell"/>
</dbReference>
<evidence type="ECO:0000259" key="11">
    <source>
        <dbReference type="PROSITE" id="PS51651"/>
    </source>
</evidence>
<evidence type="ECO:0000256" key="5">
    <source>
        <dbReference type="ARBA" id="ARBA00022658"/>
    </source>
</evidence>
<keyword evidence="13" id="KW-1185">Reference proteome</keyword>
<dbReference type="InterPro" id="IPR043162">
    <property type="entry name" value="DOCK_C_lobe_C"/>
</dbReference>
<evidence type="ECO:0000259" key="9">
    <source>
        <dbReference type="PROSITE" id="PS50002"/>
    </source>
</evidence>